<dbReference type="SMART" id="SM00652">
    <property type="entry name" value="eIF1a"/>
    <property type="match status" value="1"/>
</dbReference>
<keyword evidence="5" id="KW-0648">Protein biosynthesis</keyword>
<feature type="region of interest" description="Disordered" evidence="3">
    <location>
        <begin position="115"/>
        <end position="136"/>
    </location>
</feature>
<dbReference type="Gene3D" id="2.40.50.140">
    <property type="entry name" value="Nucleic acid-binding proteins"/>
    <property type="match status" value="1"/>
</dbReference>
<dbReference type="EMBL" id="GL988041">
    <property type="protein sequence ID" value="EGS21836.1"/>
    <property type="molecule type" value="Genomic_DNA"/>
</dbReference>
<dbReference type="InterPro" id="IPR001253">
    <property type="entry name" value="TIF_eIF-1A"/>
</dbReference>
<dbReference type="PANTHER" id="PTHR21641:SF0">
    <property type="entry name" value="RNA-BINDING PROTEIN EIF1AD-RELATED"/>
    <property type="match status" value="1"/>
</dbReference>
<gene>
    <name evidence="5" type="ORF">CTHT_0037070</name>
</gene>
<dbReference type="Proteomes" id="UP000008066">
    <property type="component" value="Unassembled WGS sequence"/>
</dbReference>
<organism evidence="6">
    <name type="scientific">Chaetomium thermophilum (strain DSM 1495 / CBS 144.50 / IMI 039719)</name>
    <name type="common">Thermochaetoides thermophila</name>
    <dbReference type="NCBI Taxonomy" id="759272"/>
    <lineage>
        <taxon>Eukaryota</taxon>
        <taxon>Fungi</taxon>
        <taxon>Dikarya</taxon>
        <taxon>Ascomycota</taxon>
        <taxon>Pezizomycotina</taxon>
        <taxon>Sordariomycetes</taxon>
        <taxon>Sordariomycetidae</taxon>
        <taxon>Sordariales</taxon>
        <taxon>Chaetomiaceae</taxon>
        <taxon>Thermochaetoides</taxon>
    </lineage>
</organism>
<evidence type="ECO:0000259" key="4">
    <source>
        <dbReference type="Pfam" id="PF01176"/>
    </source>
</evidence>
<evidence type="ECO:0000256" key="1">
    <source>
        <dbReference type="ARBA" id="ARBA00007340"/>
    </source>
</evidence>
<dbReference type="HOGENOM" id="CLU_106477_4_0_1"/>
<dbReference type="STRING" id="759272.G0S7P5"/>
<accession>G0S7P5</accession>
<sequence length="136" mass="15553">MGRIRRAVKVLQNTAHAPDELGENQHICQVVKVEGNLTYTCKLPTGEELKASLEKKFHDTIFIRVRGYVVVEIDEVARSKNCKVIGKIVNVVCNEKEWRQQPYWPKEFPRIIVQNGPPSPGYQMPPSDSEDNVENH</sequence>
<feature type="domain" description="S1-like" evidence="4">
    <location>
        <begin position="24"/>
        <end position="88"/>
    </location>
</feature>
<dbReference type="InterPro" id="IPR039294">
    <property type="entry name" value="EIF1AD"/>
</dbReference>
<dbReference type="Pfam" id="PF01176">
    <property type="entry name" value="eIF-1a"/>
    <property type="match status" value="1"/>
</dbReference>
<proteinExistence type="inferred from homology"/>
<evidence type="ECO:0000256" key="3">
    <source>
        <dbReference type="SAM" id="MobiDB-lite"/>
    </source>
</evidence>
<keyword evidence="5" id="KW-0396">Initiation factor</keyword>
<protein>
    <submittedName>
        <fullName evidence="5">Eukaryotic translation initiation factor eIF1a-like protein</fullName>
    </submittedName>
</protein>
<dbReference type="InterPro" id="IPR006196">
    <property type="entry name" value="RNA-binding_domain_S1_IF1"/>
</dbReference>
<dbReference type="InterPro" id="IPR012340">
    <property type="entry name" value="NA-bd_OB-fold"/>
</dbReference>
<dbReference type="PANTHER" id="PTHR21641">
    <property type="entry name" value="TRANSLATION INITIATION FACTOR-RELATED"/>
    <property type="match status" value="1"/>
</dbReference>
<dbReference type="GO" id="GO:0003743">
    <property type="term" value="F:translation initiation factor activity"/>
    <property type="evidence" value="ECO:0007669"/>
    <property type="project" value="UniProtKB-KW"/>
</dbReference>
<dbReference type="GO" id="GO:0003723">
    <property type="term" value="F:RNA binding"/>
    <property type="evidence" value="ECO:0007669"/>
    <property type="project" value="UniProtKB-KW"/>
</dbReference>
<keyword evidence="2" id="KW-0694">RNA-binding</keyword>
<evidence type="ECO:0000313" key="6">
    <source>
        <dbReference type="Proteomes" id="UP000008066"/>
    </source>
</evidence>
<dbReference type="OrthoDB" id="1738325at2759"/>
<name>G0S7P5_CHATD</name>
<dbReference type="AlphaFoldDB" id="G0S7P5"/>
<keyword evidence="6" id="KW-1185">Reference proteome</keyword>
<dbReference type="OMA" id="WRKQSYW"/>
<dbReference type="KEGG" id="cthr:CTHT_0037070"/>
<evidence type="ECO:0000313" key="5">
    <source>
        <dbReference type="EMBL" id="EGS21836.1"/>
    </source>
</evidence>
<dbReference type="SUPFAM" id="SSF50249">
    <property type="entry name" value="Nucleic acid-binding proteins"/>
    <property type="match status" value="1"/>
</dbReference>
<dbReference type="GO" id="GO:0005634">
    <property type="term" value="C:nucleus"/>
    <property type="evidence" value="ECO:0007669"/>
    <property type="project" value="TreeGrafter"/>
</dbReference>
<dbReference type="RefSeq" id="XP_006694132.1">
    <property type="nucleotide sequence ID" value="XM_006694069.1"/>
</dbReference>
<comment type="similarity">
    <text evidence="1">Belongs to the EIF1AD family.</text>
</comment>
<reference evidence="5 6" key="1">
    <citation type="journal article" date="2011" name="Cell">
        <title>Insight into structure and assembly of the nuclear pore complex by utilizing the genome of a eukaryotic thermophile.</title>
        <authorList>
            <person name="Amlacher S."/>
            <person name="Sarges P."/>
            <person name="Flemming D."/>
            <person name="van Noort V."/>
            <person name="Kunze R."/>
            <person name="Devos D.P."/>
            <person name="Arumugam M."/>
            <person name="Bork P."/>
            <person name="Hurt E."/>
        </authorList>
    </citation>
    <scope>NUCLEOTIDE SEQUENCE [LARGE SCALE GENOMIC DNA]</scope>
    <source>
        <strain evidence="6">DSM 1495 / CBS 144.50 / IMI 039719</strain>
    </source>
</reference>
<evidence type="ECO:0000256" key="2">
    <source>
        <dbReference type="ARBA" id="ARBA00022884"/>
    </source>
</evidence>
<dbReference type="GeneID" id="18257745"/>